<reference evidence="2 3" key="1">
    <citation type="journal article" date="2016" name="PLoS ONE">
        <title>Complete Genome Sequence and Comparative Genomics of a Novel Myxobacterium Myxococcus hansupus.</title>
        <authorList>
            <person name="Sharma G."/>
            <person name="Narwani T."/>
            <person name="Subramanian S."/>
        </authorList>
    </citation>
    <scope>NUCLEOTIDE SEQUENCE [LARGE SCALE GENOMIC DNA]</scope>
    <source>
        <strain evidence="3">mixupus</strain>
    </source>
</reference>
<organism evidence="2 3">
    <name type="scientific">Pseudomyxococcus hansupus</name>
    <dbReference type="NCBI Taxonomy" id="1297742"/>
    <lineage>
        <taxon>Bacteria</taxon>
        <taxon>Pseudomonadati</taxon>
        <taxon>Myxococcota</taxon>
        <taxon>Myxococcia</taxon>
        <taxon>Myxococcales</taxon>
        <taxon>Cystobacterineae</taxon>
        <taxon>Myxococcaceae</taxon>
        <taxon>Pseudomyxococcus</taxon>
    </lineage>
</organism>
<accession>A0A0H4X6E0</accession>
<gene>
    <name evidence="2" type="ORF">A176_007731</name>
</gene>
<protein>
    <submittedName>
        <fullName evidence="2">Uncharacterized protein</fullName>
    </submittedName>
</protein>
<sequence length="53" mass="5972">MRTDPGQGRLRLWTRGIPHTTRPPGRVHPSTSQTRPIESRAEKGRPVIRPCSS</sequence>
<dbReference type="AlphaFoldDB" id="A0A0H4X6E0"/>
<keyword evidence="3" id="KW-1185">Reference proteome</keyword>
<evidence type="ECO:0000313" key="2">
    <source>
        <dbReference type="EMBL" id="AKQ70819.1"/>
    </source>
</evidence>
<dbReference type="KEGG" id="mym:A176_007731"/>
<dbReference type="Proteomes" id="UP000009026">
    <property type="component" value="Chromosome"/>
</dbReference>
<dbReference type="EMBL" id="CP012109">
    <property type="protein sequence ID" value="AKQ70819.1"/>
    <property type="molecule type" value="Genomic_DNA"/>
</dbReference>
<proteinExistence type="predicted"/>
<evidence type="ECO:0000313" key="3">
    <source>
        <dbReference type="Proteomes" id="UP000009026"/>
    </source>
</evidence>
<feature type="region of interest" description="Disordered" evidence="1">
    <location>
        <begin position="1"/>
        <end position="53"/>
    </location>
</feature>
<evidence type="ECO:0000256" key="1">
    <source>
        <dbReference type="SAM" id="MobiDB-lite"/>
    </source>
</evidence>
<name>A0A0H4X6E0_9BACT</name>